<evidence type="ECO:0000256" key="2">
    <source>
        <dbReference type="ARBA" id="ARBA00022676"/>
    </source>
</evidence>
<feature type="transmembrane region" description="Helical" evidence="4">
    <location>
        <begin position="479"/>
        <end position="502"/>
    </location>
</feature>
<dbReference type="SUPFAM" id="SSF53756">
    <property type="entry name" value="UDP-Glycosyltransferase/glycogen phosphorylase"/>
    <property type="match status" value="1"/>
</dbReference>
<dbReference type="GO" id="GO:0008194">
    <property type="term" value="F:UDP-glycosyltransferase activity"/>
    <property type="evidence" value="ECO:0007669"/>
    <property type="project" value="InterPro"/>
</dbReference>
<comment type="similarity">
    <text evidence="1">Belongs to the UDP-glycosyltransferase family.</text>
</comment>
<keyword evidence="3 6" id="KW-0808">Transferase</keyword>
<dbReference type="EMBL" id="GFDF01001561">
    <property type="protein sequence ID" value="JAV12523.1"/>
    <property type="molecule type" value="Transcribed_RNA"/>
</dbReference>
<evidence type="ECO:0000256" key="1">
    <source>
        <dbReference type="ARBA" id="ARBA00009995"/>
    </source>
</evidence>
<keyword evidence="4" id="KW-0812">Transmembrane</keyword>
<dbReference type="PANTHER" id="PTHR48043">
    <property type="entry name" value="EG:EG0003.4 PROTEIN-RELATED"/>
    <property type="match status" value="1"/>
</dbReference>
<evidence type="ECO:0000256" key="5">
    <source>
        <dbReference type="SAM" id="SignalP"/>
    </source>
</evidence>
<evidence type="ECO:0000256" key="3">
    <source>
        <dbReference type="ARBA" id="ARBA00022679"/>
    </source>
</evidence>
<dbReference type="Pfam" id="PF00201">
    <property type="entry name" value="UDPGT"/>
    <property type="match status" value="1"/>
</dbReference>
<name>A0A1L8E1B0_9DIPT</name>
<feature type="chain" id="PRO_5013086531" evidence="5">
    <location>
        <begin position="21"/>
        <end position="525"/>
    </location>
</feature>
<reference evidence="6" key="1">
    <citation type="submission" date="2016-12" db="EMBL/GenBank/DDBJ databases">
        <title>An insight into the sialome and mialome of the sand fly, Nyssomyia neivai.</title>
        <authorList>
            <person name="Sebastian V."/>
            <person name="Goulart T.M."/>
            <person name="Oliveira W."/>
            <person name="Calvo E."/>
            <person name="Oliveira L.F."/>
            <person name="Pinto M.C."/>
            <person name="Rosselino A.M."/>
            <person name="Ribeiro J.M."/>
        </authorList>
    </citation>
    <scope>NUCLEOTIDE SEQUENCE</scope>
</reference>
<dbReference type="AlphaFoldDB" id="A0A1L8E1B0"/>
<evidence type="ECO:0000313" key="6">
    <source>
        <dbReference type="EMBL" id="JAV12523.1"/>
    </source>
</evidence>
<organism evidence="6">
    <name type="scientific">Nyssomyia neivai</name>
    <dbReference type="NCBI Taxonomy" id="330878"/>
    <lineage>
        <taxon>Eukaryota</taxon>
        <taxon>Metazoa</taxon>
        <taxon>Ecdysozoa</taxon>
        <taxon>Arthropoda</taxon>
        <taxon>Hexapoda</taxon>
        <taxon>Insecta</taxon>
        <taxon>Pterygota</taxon>
        <taxon>Neoptera</taxon>
        <taxon>Endopterygota</taxon>
        <taxon>Diptera</taxon>
        <taxon>Nematocera</taxon>
        <taxon>Psychodoidea</taxon>
        <taxon>Psychodidae</taxon>
        <taxon>Nyssomyia</taxon>
    </lineage>
</organism>
<dbReference type="CDD" id="cd03784">
    <property type="entry name" value="GT1_Gtf-like"/>
    <property type="match status" value="1"/>
</dbReference>
<keyword evidence="4" id="KW-1133">Transmembrane helix</keyword>
<dbReference type="InterPro" id="IPR002213">
    <property type="entry name" value="UDP_glucos_trans"/>
</dbReference>
<protein>
    <submittedName>
        <fullName evidence="6">Putative udp-glucoronosyl and udp-glucosyl transferase</fullName>
    </submittedName>
</protein>
<dbReference type="PANTHER" id="PTHR48043:SF159">
    <property type="entry name" value="EG:EG0003.4 PROTEIN-RELATED"/>
    <property type="match status" value="1"/>
</dbReference>
<sequence>MVRIIILCSILAFLATQCQGAKILMAFPTPSRSHMIYASAIMKGLAARGHSVTVLSAFPQDKPIPNYRDIKISIDDEIKDMINSFSKEGGSQASFFANFKQIINVSLRSANNSFHEEQWQKVMREESFDLVIVGMFFNNFVFGLGDHFKCPVIGIWSGGITGIINEMTGNPSAVDSVPHLFLGKVNEMNFLNRLKTFLITGIEKVMWTYINYREKEYYDFNFPSPKYKTYDEMKKNISLFFVNDHFSVNAPRPTVPGVVEVAGLHIKSKPDPLPQKMQEFIDGAEHGVIFFSLGSNIKSNLLPPEKLDAILKTFSKLKQRVLFKWESDSLQNQPKNVLTQKWMPQDDILANEKVRVFVSHGGLGGINEAKYHGVPIVGIPFFADQMSNLASAENEGWAQVVDLKDLTEETFTRAILEIVNNKKYKDVIQGISTLYRDRPASALDTAVYWAEYVIRHKGAPHLQSHAVQLNFLQRTSIDVIAFVALVLLIVFKIIAFSLCFCWRKVTKSGSTSTKKTRRNPKTKGE</sequence>
<dbReference type="Gene3D" id="3.40.50.2000">
    <property type="entry name" value="Glycogen Phosphorylase B"/>
    <property type="match status" value="2"/>
</dbReference>
<evidence type="ECO:0000256" key="4">
    <source>
        <dbReference type="SAM" id="Phobius"/>
    </source>
</evidence>
<proteinExistence type="inferred from homology"/>
<accession>A0A1L8E1B0</accession>
<keyword evidence="4" id="KW-0472">Membrane</keyword>
<dbReference type="FunFam" id="3.40.50.2000:FF:000050">
    <property type="entry name" value="UDP-glucuronosyltransferase"/>
    <property type="match status" value="1"/>
</dbReference>
<feature type="signal peptide" evidence="5">
    <location>
        <begin position="1"/>
        <end position="20"/>
    </location>
</feature>
<dbReference type="InterPro" id="IPR050271">
    <property type="entry name" value="UDP-glycosyltransferase"/>
</dbReference>
<keyword evidence="5" id="KW-0732">Signal</keyword>
<keyword evidence="2" id="KW-0328">Glycosyltransferase</keyword>